<reference evidence="7" key="1">
    <citation type="submission" date="2020-11" db="EMBL/GenBank/DDBJ databases">
        <authorList>
            <person name="Tran Van P."/>
        </authorList>
    </citation>
    <scope>NUCLEOTIDE SEQUENCE</scope>
</reference>
<dbReference type="EMBL" id="OC858988">
    <property type="protein sequence ID" value="CAD7627083.1"/>
    <property type="molecule type" value="Genomic_DNA"/>
</dbReference>
<keyword evidence="5" id="KW-0539">Nucleus</keyword>
<dbReference type="AlphaFoldDB" id="A0A7R9Q0N4"/>
<evidence type="ECO:0000313" key="8">
    <source>
        <dbReference type="Proteomes" id="UP000759131"/>
    </source>
</evidence>
<keyword evidence="3" id="KW-0805">Transcription regulation</keyword>
<dbReference type="GO" id="GO:0006357">
    <property type="term" value="P:regulation of transcription by RNA polymerase II"/>
    <property type="evidence" value="ECO:0007669"/>
    <property type="project" value="TreeGrafter"/>
</dbReference>
<evidence type="ECO:0000256" key="2">
    <source>
        <dbReference type="ARBA" id="ARBA00008048"/>
    </source>
</evidence>
<organism evidence="7">
    <name type="scientific">Medioppia subpectinata</name>
    <dbReference type="NCBI Taxonomy" id="1979941"/>
    <lineage>
        <taxon>Eukaryota</taxon>
        <taxon>Metazoa</taxon>
        <taxon>Ecdysozoa</taxon>
        <taxon>Arthropoda</taxon>
        <taxon>Chelicerata</taxon>
        <taxon>Arachnida</taxon>
        <taxon>Acari</taxon>
        <taxon>Acariformes</taxon>
        <taxon>Sarcoptiformes</taxon>
        <taxon>Oribatida</taxon>
        <taxon>Brachypylina</taxon>
        <taxon>Oppioidea</taxon>
        <taxon>Oppiidae</taxon>
        <taxon>Medioppia</taxon>
    </lineage>
</organism>
<dbReference type="GO" id="GO:0003713">
    <property type="term" value="F:transcription coactivator activity"/>
    <property type="evidence" value="ECO:0007669"/>
    <property type="project" value="TreeGrafter"/>
</dbReference>
<evidence type="ECO:0000256" key="1">
    <source>
        <dbReference type="ARBA" id="ARBA00004123"/>
    </source>
</evidence>
<gene>
    <name evidence="7" type="ORF">OSB1V03_LOCUS7513</name>
</gene>
<evidence type="ECO:0000313" key="7">
    <source>
        <dbReference type="EMBL" id="CAD7627083.1"/>
    </source>
</evidence>
<dbReference type="GO" id="GO:0016592">
    <property type="term" value="C:mediator complex"/>
    <property type="evidence" value="ECO:0007669"/>
    <property type="project" value="InterPro"/>
</dbReference>
<dbReference type="PANTHER" id="PTHR13130:SF4">
    <property type="entry name" value="MEDIATOR OF RNA POLYMERASE II TRANSCRIPTION SUBUNIT 27"/>
    <property type="match status" value="1"/>
</dbReference>
<dbReference type="Pfam" id="PF11571">
    <property type="entry name" value="Med27"/>
    <property type="match status" value="1"/>
</dbReference>
<dbReference type="OrthoDB" id="1868004at2759"/>
<feature type="region of interest" description="Disordered" evidence="6">
    <location>
        <begin position="53"/>
        <end position="80"/>
    </location>
</feature>
<dbReference type="EMBL" id="CAJPIZ010004413">
    <property type="protein sequence ID" value="CAG2107513.1"/>
    <property type="molecule type" value="Genomic_DNA"/>
</dbReference>
<protein>
    <recommendedName>
        <fullName evidence="9">Mediator of RNA polymerase II transcription subunit 27</fullName>
    </recommendedName>
</protein>
<sequence>MSQQLNQQPLESPNLDAVHSALKSVKLLRCTVGDVFKCLADCPLIVNNDKSGDDYGTVGGNSTTNSTTGGGNNTTGATNTAPPVAQPSAATIAQLTELQTLLSAVNNRFRELETACTLLTPLNAGPMNLSLGNSSHLGQDPHYDKTNLYADMISAYRWSDKMVEYSTLAATYLQQNPLRRSHITPIYVKGRPQRRPPNGHNIGAQQIDIFIGTLQRLLPDLTIEVTRPFGAPTVLKVTIPRVLRAVILLRGLLIEWVVVKGFDETFDDPNFDNSHVKRLRRFPETAAVTANMETERLDIWSESKHEVFRKVSEHANAAMLHYYSPIHCDVAIRTYLNWLKSYANLFSAPCRKCNARLQNFMPPTWRDIRTFEPYHEQCRP</sequence>
<keyword evidence="4" id="KW-0804">Transcription</keyword>
<keyword evidence="8" id="KW-1185">Reference proteome</keyword>
<proteinExistence type="inferred from homology"/>
<evidence type="ECO:0000256" key="5">
    <source>
        <dbReference type="ARBA" id="ARBA00023242"/>
    </source>
</evidence>
<dbReference type="InterPro" id="IPR021627">
    <property type="entry name" value="Mediator_Med27"/>
</dbReference>
<name>A0A7R9Q0N4_9ACAR</name>
<accession>A0A7R9Q0N4</accession>
<comment type="subcellular location">
    <subcellularLocation>
        <location evidence="1">Nucleus</location>
    </subcellularLocation>
</comment>
<evidence type="ECO:0008006" key="9">
    <source>
        <dbReference type="Google" id="ProtNLM"/>
    </source>
</evidence>
<comment type="similarity">
    <text evidence="2">Belongs to the Mediator complex subunit 27 family.</text>
</comment>
<dbReference type="Proteomes" id="UP000759131">
    <property type="component" value="Unassembled WGS sequence"/>
</dbReference>
<evidence type="ECO:0000256" key="6">
    <source>
        <dbReference type="SAM" id="MobiDB-lite"/>
    </source>
</evidence>
<evidence type="ECO:0000256" key="3">
    <source>
        <dbReference type="ARBA" id="ARBA00023015"/>
    </source>
</evidence>
<evidence type="ECO:0000256" key="4">
    <source>
        <dbReference type="ARBA" id="ARBA00023163"/>
    </source>
</evidence>
<dbReference type="PANTHER" id="PTHR13130">
    <property type="entry name" value="34 KDA TRANSCRIPTIONAL CO-ACTIVATOR-RELATED"/>
    <property type="match status" value="1"/>
</dbReference>